<keyword evidence="8" id="KW-1185">Reference proteome</keyword>
<accession>A0A6G0XV16</accession>
<feature type="transmembrane region" description="Helical" evidence="5">
    <location>
        <begin position="88"/>
        <end position="107"/>
    </location>
</feature>
<keyword evidence="4 5" id="KW-0472">Membrane</keyword>
<gene>
    <name evidence="7" type="ORF">Ae201684_000786</name>
</gene>
<feature type="transmembrane region" description="Helical" evidence="5">
    <location>
        <begin position="114"/>
        <end position="137"/>
    </location>
</feature>
<keyword evidence="3 5" id="KW-1133">Transmembrane helix</keyword>
<evidence type="ECO:0000313" key="7">
    <source>
        <dbReference type="EMBL" id="KAF0744298.1"/>
    </source>
</evidence>
<dbReference type="VEuPathDB" id="FungiDB:AeMF1_007909"/>
<dbReference type="GO" id="GO:0016020">
    <property type="term" value="C:membrane"/>
    <property type="evidence" value="ECO:0007669"/>
    <property type="project" value="UniProtKB-SubCell"/>
</dbReference>
<evidence type="ECO:0000313" key="8">
    <source>
        <dbReference type="Proteomes" id="UP000481153"/>
    </source>
</evidence>
<name>A0A6G0XV16_9STRA</name>
<dbReference type="EMBL" id="VJMJ01000009">
    <property type="protein sequence ID" value="KAF0744298.1"/>
    <property type="molecule type" value="Genomic_DNA"/>
</dbReference>
<evidence type="ECO:0000259" key="6">
    <source>
        <dbReference type="Pfam" id="PF00892"/>
    </source>
</evidence>
<comment type="subcellular location">
    <subcellularLocation>
        <location evidence="1">Membrane</location>
        <topology evidence="1">Multi-pass membrane protein</topology>
    </subcellularLocation>
</comment>
<proteinExistence type="predicted"/>
<feature type="transmembrane region" description="Helical" evidence="5">
    <location>
        <begin position="60"/>
        <end position="82"/>
    </location>
</feature>
<dbReference type="SUPFAM" id="SSF103481">
    <property type="entry name" value="Multidrug resistance efflux transporter EmrE"/>
    <property type="match status" value="1"/>
</dbReference>
<evidence type="ECO:0000256" key="4">
    <source>
        <dbReference type="ARBA" id="ARBA00023136"/>
    </source>
</evidence>
<feature type="transmembrane region" description="Helical" evidence="5">
    <location>
        <begin position="27"/>
        <end position="48"/>
    </location>
</feature>
<organism evidence="7 8">
    <name type="scientific">Aphanomyces euteiches</name>
    <dbReference type="NCBI Taxonomy" id="100861"/>
    <lineage>
        <taxon>Eukaryota</taxon>
        <taxon>Sar</taxon>
        <taxon>Stramenopiles</taxon>
        <taxon>Oomycota</taxon>
        <taxon>Saprolegniomycetes</taxon>
        <taxon>Saprolegniales</taxon>
        <taxon>Verrucalvaceae</taxon>
        <taxon>Aphanomyces</taxon>
    </lineage>
</organism>
<protein>
    <recommendedName>
        <fullName evidence="6">EamA domain-containing protein</fullName>
    </recommendedName>
</protein>
<dbReference type="InterPro" id="IPR000620">
    <property type="entry name" value="EamA_dom"/>
</dbReference>
<sequence>MSKESLPLVAKQVEPIDVDAASKPHHLLGLGLVAISAFTFSLMSTAVKYESGYMSSMETLFWRGFVAWLFNLVLIFVTKTSLHVDRELAPYVLFRSLIGFASMGLTFCTMSQMVLADASCIIFTSPVMAFLLGSVVLGERIKPLDFGLAIFCFVGVVFVARPAFLFGDDIAAADAASSQGSKWAVLGGLGRSRGGHVPSGSLYFDPPRQRCQSTFLS</sequence>
<dbReference type="PANTHER" id="PTHR22911:SF6">
    <property type="entry name" value="SOLUTE CARRIER FAMILY 35 MEMBER G1"/>
    <property type="match status" value="1"/>
</dbReference>
<keyword evidence="2 5" id="KW-0812">Transmembrane</keyword>
<dbReference type="InterPro" id="IPR037185">
    <property type="entry name" value="EmrE-like"/>
</dbReference>
<evidence type="ECO:0000256" key="5">
    <source>
        <dbReference type="SAM" id="Phobius"/>
    </source>
</evidence>
<reference evidence="7 8" key="1">
    <citation type="submission" date="2019-07" db="EMBL/GenBank/DDBJ databases">
        <title>Genomics analysis of Aphanomyces spp. identifies a new class of oomycete effector associated with host adaptation.</title>
        <authorList>
            <person name="Gaulin E."/>
        </authorList>
    </citation>
    <scope>NUCLEOTIDE SEQUENCE [LARGE SCALE GENOMIC DNA]</scope>
    <source>
        <strain evidence="7 8">ATCC 201684</strain>
    </source>
</reference>
<dbReference type="PANTHER" id="PTHR22911">
    <property type="entry name" value="ACYL-MALONYL CONDENSING ENZYME-RELATED"/>
    <property type="match status" value="1"/>
</dbReference>
<feature type="transmembrane region" description="Helical" evidence="5">
    <location>
        <begin position="143"/>
        <end position="160"/>
    </location>
</feature>
<feature type="domain" description="EamA" evidence="6">
    <location>
        <begin position="28"/>
        <end position="160"/>
    </location>
</feature>
<evidence type="ECO:0000256" key="3">
    <source>
        <dbReference type="ARBA" id="ARBA00022989"/>
    </source>
</evidence>
<evidence type="ECO:0000256" key="2">
    <source>
        <dbReference type="ARBA" id="ARBA00022692"/>
    </source>
</evidence>
<dbReference type="AlphaFoldDB" id="A0A6G0XV16"/>
<dbReference type="Proteomes" id="UP000481153">
    <property type="component" value="Unassembled WGS sequence"/>
</dbReference>
<dbReference type="Pfam" id="PF00892">
    <property type="entry name" value="EamA"/>
    <property type="match status" value="1"/>
</dbReference>
<comment type="caution">
    <text evidence="7">The sequence shown here is derived from an EMBL/GenBank/DDBJ whole genome shotgun (WGS) entry which is preliminary data.</text>
</comment>
<evidence type="ECO:0000256" key="1">
    <source>
        <dbReference type="ARBA" id="ARBA00004141"/>
    </source>
</evidence>